<dbReference type="RefSeq" id="WP_196192710.1">
    <property type="nucleotide sequence ID" value="NZ_JADPRT010000002.1"/>
</dbReference>
<sequence>MAGETPTAYWTWQVELPTDDVVRGSLDAVLTAVYQLGREHLAVAVPHLTIRTGGVAAEFAVQGSSLAENAERIADEVRNAGGGAPDGEVTILGDCVGTWVGADGESHREPLLTRVRAEARAGQLSIAVGAFGDAFLPWDLSGAPQPAVYQRNAPRLAAALSAITVALRSPIQPGDETALAVPTAGGAVNRLSADGEVLDLTAPLARLTPSTPLYVPTHPSDDQMVFELLDSPEGAVPVAFTSLDLLIERLGSSQPWTAVRAEKFITLMERLGAPPIRLDPPVEPEARRWTADDVLAYEEELSRG</sequence>
<comment type="caution">
    <text evidence="1">The sequence shown here is derived from an EMBL/GenBank/DDBJ whole genome shotgun (WGS) entry which is preliminary data.</text>
</comment>
<dbReference type="NCBIfam" id="NF042914">
    <property type="entry name" value="SAV915_dom"/>
    <property type="match status" value="1"/>
</dbReference>
<keyword evidence="2" id="KW-1185">Reference proteome</keyword>
<accession>A0A931B415</accession>
<dbReference type="EMBL" id="JADPRT010000002">
    <property type="protein sequence ID" value="MBF9067538.1"/>
    <property type="molecule type" value="Genomic_DNA"/>
</dbReference>
<proteinExistence type="predicted"/>
<evidence type="ECO:0000313" key="1">
    <source>
        <dbReference type="EMBL" id="MBF9067538.1"/>
    </source>
</evidence>
<organism evidence="1 2">
    <name type="scientific">Streptacidiphilus fuscans</name>
    <dbReference type="NCBI Taxonomy" id="2789292"/>
    <lineage>
        <taxon>Bacteria</taxon>
        <taxon>Bacillati</taxon>
        <taxon>Actinomycetota</taxon>
        <taxon>Actinomycetes</taxon>
        <taxon>Kitasatosporales</taxon>
        <taxon>Streptomycetaceae</taxon>
        <taxon>Streptacidiphilus</taxon>
    </lineage>
</organism>
<dbReference type="InterPro" id="IPR049975">
    <property type="entry name" value="SAV_915-like_dom"/>
</dbReference>
<reference evidence="1" key="1">
    <citation type="submission" date="2020-11" db="EMBL/GenBank/DDBJ databases">
        <title>Isolation and identification of active actinomycetes.</title>
        <authorList>
            <person name="Yu B."/>
        </authorList>
    </citation>
    <scope>NUCLEOTIDE SEQUENCE</scope>
    <source>
        <strain evidence="1">NEAU-YB345</strain>
    </source>
</reference>
<name>A0A931B415_9ACTN</name>
<dbReference type="Proteomes" id="UP000657385">
    <property type="component" value="Unassembled WGS sequence"/>
</dbReference>
<evidence type="ECO:0000313" key="2">
    <source>
        <dbReference type="Proteomes" id="UP000657385"/>
    </source>
</evidence>
<gene>
    <name evidence="1" type="ORF">I2501_05725</name>
</gene>
<protein>
    <submittedName>
        <fullName evidence="1">Uncharacterized protein</fullName>
    </submittedName>
</protein>
<dbReference type="AlphaFoldDB" id="A0A931B415"/>